<dbReference type="EMBL" id="BAAAGS010000005">
    <property type="protein sequence ID" value="GAA0515077.1"/>
    <property type="molecule type" value="Genomic_DNA"/>
</dbReference>
<protein>
    <submittedName>
        <fullName evidence="1">Uncharacterized protein</fullName>
    </submittedName>
</protein>
<proteinExistence type="predicted"/>
<dbReference type="Proteomes" id="UP001500729">
    <property type="component" value="Unassembled WGS sequence"/>
</dbReference>
<organism evidence="1 2">
    <name type="scientific">Saccharopolyspora erythraea</name>
    <name type="common">Streptomyces erythraeus</name>
    <dbReference type="NCBI Taxonomy" id="1836"/>
    <lineage>
        <taxon>Bacteria</taxon>
        <taxon>Bacillati</taxon>
        <taxon>Actinomycetota</taxon>
        <taxon>Actinomycetes</taxon>
        <taxon>Pseudonocardiales</taxon>
        <taxon>Pseudonocardiaceae</taxon>
        <taxon>Saccharopolyspora</taxon>
    </lineage>
</organism>
<evidence type="ECO:0000313" key="2">
    <source>
        <dbReference type="Proteomes" id="UP001500729"/>
    </source>
</evidence>
<sequence length="61" mass="6420">MINFAPSWDFRSVLAGAAAWSCAGSTARVDAEQAGLAVAELVAADQCTGYGSTVRREPLFR</sequence>
<keyword evidence="2" id="KW-1185">Reference proteome</keyword>
<comment type="caution">
    <text evidence="1">The sequence shown here is derived from an EMBL/GenBank/DDBJ whole genome shotgun (WGS) entry which is preliminary data.</text>
</comment>
<evidence type="ECO:0000313" key="1">
    <source>
        <dbReference type="EMBL" id="GAA0515077.1"/>
    </source>
</evidence>
<gene>
    <name evidence="1" type="ORF">GCM10009533_12580</name>
</gene>
<name>A0ABP3MBF0_SACER</name>
<reference evidence="2" key="1">
    <citation type="journal article" date="2019" name="Int. J. Syst. Evol. Microbiol.">
        <title>The Global Catalogue of Microorganisms (GCM) 10K type strain sequencing project: providing services to taxonomists for standard genome sequencing and annotation.</title>
        <authorList>
            <consortium name="The Broad Institute Genomics Platform"/>
            <consortium name="The Broad Institute Genome Sequencing Center for Infectious Disease"/>
            <person name="Wu L."/>
            <person name="Ma J."/>
        </authorList>
    </citation>
    <scope>NUCLEOTIDE SEQUENCE [LARGE SCALE GENOMIC DNA]</scope>
    <source>
        <strain evidence="2">JCM 10303</strain>
    </source>
</reference>
<accession>A0ABP3MBF0</accession>